<evidence type="ECO:0000259" key="7">
    <source>
        <dbReference type="PROSITE" id="PS50850"/>
    </source>
</evidence>
<dbReference type="InterPro" id="IPR011701">
    <property type="entry name" value="MFS"/>
</dbReference>
<dbReference type="Proteomes" id="UP000580043">
    <property type="component" value="Unassembled WGS sequence"/>
</dbReference>
<evidence type="ECO:0000313" key="9">
    <source>
        <dbReference type="Proteomes" id="UP000580043"/>
    </source>
</evidence>
<feature type="transmembrane region" description="Helical" evidence="6">
    <location>
        <begin position="75"/>
        <end position="93"/>
    </location>
</feature>
<feature type="transmembrane region" description="Helical" evidence="6">
    <location>
        <begin position="99"/>
        <end position="120"/>
    </location>
</feature>
<dbReference type="EMBL" id="JABBGA010000002">
    <property type="protein sequence ID" value="NML24809.1"/>
    <property type="molecule type" value="Genomic_DNA"/>
</dbReference>
<proteinExistence type="predicted"/>
<feature type="transmembrane region" description="Helical" evidence="6">
    <location>
        <begin position="164"/>
        <end position="182"/>
    </location>
</feature>
<dbReference type="PROSITE" id="PS50850">
    <property type="entry name" value="MFS"/>
    <property type="match status" value="1"/>
</dbReference>
<dbReference type="InterPro" id="IPR036259">
    <property type="entry name" value="MFS_trans_sf"/>
</dbReference>
<feature type="transmembrane region" description="Helical" evidence="6">
    <location>
        <begin position="252"/>
        <end position="271"/>
    </location>
</feature>
<name>A0A848G109_9RHOO</name>
<feature type="transmembrane region" description="Helical" evidence="6">
    <location>
        <begin position="218"/>
        <end position="240"/>
    </location>
</feature>
<feature type="transmembrane region" description="Helical" evidence="6">
    <location>
        <begin position="308"/>
        <end position="330"/>
    </location>
</feature>
<evidence type="ECO:0000313" key="8">
    <source>
        <dbReference type="EMBL" id="NML24809.1"/>
    </source>
</evidence>
<comment type="subcellular location">
    <subcellularLocation>
        <location evidence="1">Cell membrane</location>
        <topology evidence="1">Multi-pass membrane protein</topology>
    </subcellularLocation>
</comment>
<evidence type="ECO:0000256" key="1">
    <source>
        <dbReference type="ARBA" id="ARBA00004651"/>
    </source>
</evidence>
<dbReference type="GO" id="GO:0005886">
    <property type="term" value="C:plasma membrane"/>
    <property type="evidence" value="ECO:0007669"/>
    <property type="project" value="UniProtKB-SubCell"/>
</dbReference>
<protein>
    <submittedName>
        <fullName evidence="8">MFS transporter</fullName>
    </submittedName>
</protein>
<dbReference type="AlphaFoldDB" id="A0A848G109"/>
<dbReference type="RefSeq" id="WP_169144454.1">
    <property type="nucleotide sequence ID" value="NZ_JABBGA010000002.1"/>
</dbReference>
<gene>
    <name evidence="8" type="ORF">HHL15_03605</name>
</gene>
<evidence type="ECO:0000256" key="4">
    <source>
        <dbReference type="ARBA" id="ARBA00022989"/>
    </source>
</evidence>
<reference evidence="8 9" key="1">
    <citation type="submission" date="2020-04" db="EMBL/GenBank/DDBJ databases">
        <title>Zoogloea sp. G-4-1-14 isolated from soil.</title>
        <authorList>
            <person name="Dahal R.H."/>
        </authorList>
    </citation>
    <scope>NUCLEOTIDE SEQUENCE [LARGE SCALE GENOMIC DNA]</scope>
    <source>
        <strain evidence="8 9">G-4-1-14</strain>
    </source>
</reference>
<dbReference type="GO" id="GO:0022857">
    <property type="term" value="F:transmembrane transporter activity"/>
    <property type="evidence" value="ECO:0007669"/>
    <property type="project" value="InterPro"/>
</dbReference>
<keyword evidence="3 6" id="KW-0812">Transmembrane</keyword>
<keyword evidence="9" id="KW-1185">Reference proteome</keyword>
<keyword evidence="5 6" id="KW-0472">Membrane</keyword>
<evidence type="ECO:0000256" key="2">
    <source>
        <dbReference type="ARBA" id="ARBA00022475"/>
    </source>
</evidence>
<evidence type="ECO:0000256" key="5">
    <source>
        <dbReference type="ARBA" id="ARBA00023136"/>
    </source>
</evidence>
<sequence>MPANRIEPALLVILSGVVAAMHIGKMPVAIPVLREALGVNLVEAGFLLATVQFAGMSVGVLIGTATDGIGLRRSVIAGQLILAIAGLGSMWVQQPETLLLLRAFEGLGFLLTVLSAPGLIRQLVPLGQLTPYLGLWGAYMATGAALALLGAPSIMALIGWRGLWVLLAALSAGMATWVSIAIPSDARRRASMAASSAPSAPDPWWQRLRLTLSSKEPWRVAIAFALYTSQWLAVIGFLPLVCEQAGFSKPAAGALTAFACFVNVCGSVAAGRLLHRGVSARHLLYVGYLSMTASAFLAFHPLTADLSVLRYLAVVLYSAIGGLIPGSLFAEVVHAAPSERTVSTTVGWMQQCSSTGQFFGPPAVAMLAADVGGWHLTWVATGACSVLGLILSAGLASRPAGGVERGGGRIRTVPGGR</sequence>
<feature type="domain" description="Major facilitator superfamily (MFS) profile" evidence="7">
    <location>
        <begin position="8"/>
        <end position="400"/>
    </location>
</feature>
<comment type="caution">
    <text evidence="8">The sequence shown here is derived from an EMBL/GenBank/DDBJ whole genome shotgun (WGS) entry which is preliminary data.</text>
</comment>
<dbReference type="CDD" id="cd06174">
    <property type="entry name" value="MFS"/>
    <property type="match status" value="1"/>
</dbReference>
<dbReference type="InterPro" id="IPR020846">
    <property type="entry name" value="MFS_dom"/>
</dbReference>
<keyword evidence="2" id="KW-1003">Cell membrane</keyword>
<feature type="transmembrane region" description="Helical" evidence="6">
    <location>
        <begin position="283"/>
        <end position="302"/>
    </location>
</feature>
<dbReference type="SUPFAM" id="SSF103473">
    <property type="entry name" value="MFS general substrate transporter"/>
    <property type="match status" value="1"/>
</dbReference>
<evidence type="ECO:0000256" key="6">
    <source>
        <dbReference type="SAM" id="Phobius"/>
    </source>
</evidence>
<dbReference type="Pfam" id="PF07690">
    <property type="entry name" value="MFS_1"/>
    <property type="match status" value="1"/>
</dbReference>
<organism evidence="8 9">
    <name type="scientific">Zoogloea dura</name>
    <dbReference type="NCBI Taxonomy" id="2728840"/>
    <lineage>
        <taxon>Bacteria</taxon>
        <taxon>Pseudomonadati</taxon>
        <taxon>Pseudomonadota</taxon>
        <taxon>Betaproteobacteria</taxon>
        <taxon>Rhodocyclales</taxon>
        <taxon>Zoogloeaceae</taxon>
        <taxon>Zoogloea</taxon>
    </lineage>
</organism>
<dbReference type="PANTHER" id="PTHR43124:SF3">
    <property type="entry name" value="CHLORAMPHENICOL EFFLUX PUMP RV0191"/>
    <property type="match status" value="1"/>
</dbReference>
<accession>A0A848G109</accession>
<evidence type="ECO:0000256" key="3">
    <source>
        <dbReference type="ARBA" id="ARBA00022692"/>
    </source>
</evidence>
<keyword evidence="4 6" id="KW-1133">Transmembrane helix</keyword>
<dbReference type="InterPro" id="IPR050189">
    <property type="entry name" value="MFS_Efflux_Transporters"/>
</dbReference>
<dbReference type="Gene3D" id="1.20.1250.20">
    <property type="entry name" value="MFS general substrate transporter like domains"/>
    <property type="match status" value="1"/>
</dbReference>
<dbReference type="PANTHER" id="PTHR43124">
    <property type="entry name" value="PURINE EFFLUX PUMP PBUE"/>
    <property type="match status" value="1"/>
</dbReference>
<feature type="transmembrane region" description="Helical" evidence="6">
    <location>
        <begin position="44"/>
        <end position="63"/>
    </location>
</feature>
<feature type="transmembrane region" description="Helical" evidence="6">
    <location>
        <begin position="132"/>
        <end position="158"/>
    </location>
</feature>